<dbReference type="InParanoid" id="A0A2P6NSI5"/>
<dbReference type="AlphaFoldDB" id="A0A2P6NSI5"/>
<organism evidence="5 6">
    <name type="scientific">Planoprotostelium fungivorum</name>
    <dbReference type="NCBI Taxonomy" id="1890364"/>
    <lineage>
        <taxon>Eukaryota</taxon>
        <taxon>Amoebozoa</taxon>
        <taxon>Evosea</taxon>
        <taxon>Variosea</taxon>
        <taxon>Cavosteliida</taxon>
        <taxon>Cavosteliaceae</taxon>
        <taxon>Planoprotostelium</taxon>
    </lineage>
</organism>
<dbReference type="PANTHER" id="PTHR43453">
    <property type="entry name" value="RRNA METHYLASE-LIKE"/>
    <property type="match status" value="1"/>
</dbReference>
<dbReference type="InterPro" id="IPR033671">
    <property type="entry name" value="TrmH"/>
</dbReference>
<keyword evidence="1" id="KW-0820">tRNA-binding</keyword>
<dbReference type="InterPro" id="IPR001537">
    <property type="entry name" value="SpoU_MeTrfase"/>
</dbReference>
<dbReference type="InterPro" id="IPR029026">
    <property type="entry name" value="tRNA_m1G_MTases_N"/>
</dbReference>
<accession>A0A2P6NSI5</accession>
<dbReference type="Proteomes" id="UP000241769">
    <property type="component" value="Unassembled WGS sequence"/>
</dbReference>
<dbReference type="Gene3D" id="3.40.1280.10">
    <property type="match status" value="2"/>
</dbReference>
<keyword evidence="1" id="KW-0694">RNA-binding</keyword>
<dbReference type="GO" id="GO:0002938">
    <property type="term" value="P:tRNA guanine ribose methylation"/>
    <property type="evidence" value="ECO:0007669"/>
    <property type="project" value="TreeGrafter"/>
</dbReference>
<protein>
    <submittedName>
        <fullName evidence="5">rRNA methylase</fullName>
    </submittedName>
</protein>
<dbReference type="SUPFAM" id="SSF75217">
    <property type="entry name" value="alpha/beta knot"/>
    <property type="match status" value="1"/>
</dbReference>
<feature type="domain" description="tRNA/rRNA methyltransferase SpoU type" evidence="4">
    <location>
        <begin position="36"/>
        <end position="165"/>
    </location>
</feature>
<proteinExistence type="predicted"/>
<sequence length="211" mass="23854">MSREAYKKVIQTLGPTMKESRLQRFHTLLDSRIKKTTIVLENTYDMRNTSACLRNLDSYGIQNVHLVEQANSARIDQAEGFSIWSTDLSPSSLMIDSPSFPRIRHDANDAADSPHPLVDKLALAFGNEHQGITPFLREQSDGLFLLPMVGMSQSFNLSVSVGITLTYLRVFGCLRPDLKEEDREELLFKWILSEMCNPHKTAKGLGVDHLF</sequence>
<keyword evidence="3" id="KW-0808">Transferase</keyword>
<dbReference type="STRING" id="1890364.A0A2P6NSI5"/>
<comment type="caution">
    <text evidence="5">The sequence shown here is derived from an EMBL/GenBank/DDBJ whole genome shotgun (WGS) entry which is preliminary data.</text>
</comment>
<evidence type="ECO:0000259" key="4">
    <source>
        <dbReference type="Pfam" id="PF00588"/>
    </source>
</evidence>
<name>A0A2P6NSI5_9EUKA</name>
<keyword evidence="6" id="KW-1185">Reference proteome</keyword>
<dbReference type="InterPro" id="IPR029028">
    <property type="entry name" value="Alpha/beta_knot_MTases"/>
</dbReference>
<evidence type="ECO:0000313" key="5">
    <source>
        <dbReference type="EMBL" id="PRP86838.1"/>
    </source>
</evidence>
<dbReference type="OrthoDB" id="241340at2759"/>
<dbReference type="GO" id="GO:0000049">
    <property type="term" value="F:tRNA binding"/>
    <property type="evidence" value="ECO:0007669"/>
    <property type="project" value="UniProtKB-KW"/>
</dbReference>
<keyword evidence="2 5" id="KW-0489">Methyltransferase</keyword>
<evidence type="ECO:0000256" key="1">
    <source>
        <dbReference type="ARBA" id="ARBA00022555"/>
    </source>
</evidence>
<dbReference type="EMBL" id="MDYQ01000026">
    <property type="protein sequence ID" value="PRP86838.1"/>
    <property type="molecule type" value="Genomic_DNA"/>
</dbReference>
<evidence type="ECO:0000256" key="2">
    <source>
        <dbReference type="ARBA" id="ARBA00022603"/>
    </source>
</evidence>
<evidence type="ECO:0000313" key="6">
    <source>
        <dbReference type="Proteomes" id="UP000241769"/>
    </source>
</evidence>
<gene>
    <name evidence="5" type="ORF">PROFUN_05055</name>
</gene>
<dbReference type="GO" id="GO:0008173">
    <property type="term" value="F:RNA methyltransferase activity"/>
    <property type="evidence" value="ECO:0007669"/>
    <property type="project" value="InterPro"/>
</dbReference>
<reference evidence="5 6" key="1">
    <citation type="journal article" date="2018" name="Genome Biol. Evol.">
        <title>Multiple Roots of Fruiting Body Formation in Amoebozoa.</title>
        <authorList>
            <person name="Hillmann F."/>
            <person name="Forbes G."/>
            <person name="Novohradska S."/>
            <person name="Ferling I."/>
            <person name="Riege K."/>
            <person name="Groth M."/>
            <person name="Westermann M."/>
            <person name="Marz M."/>
            <person name="Spaller T."/>
            <person name="Winckler T."/>
            <person name="Schaap P."/>
            <person name="Glockner G."/>
        </authorList>
    </citation>
    <scope>NUCLEOTIDE SEQUENCE [LARGE SCALE GENOMIC DNA]</scope>
    <source>
        <strain evidence="5 6">Jena</strain>
    </source>
</reference>
<dbReference type="PANTHER" id="PTHR43453:SF3">
    <property type="entry name" value="TRNA_RRNA METHYLTRANSFERASE SPOU TYPE DOMAIN-CONTAINING PROTEIN"/>
    <property type="match status" value="1"/>
</dbReference>
<evidence type="ECO:0000256" key="3">
    <source>
        <dbReference type="ARBA" id="ARBA00022679"/>
    </source>
</evidence>
<dbReference type="Pfam" id="PF00588">
    <property type="entry name" value="SpoU_methylase"/>
    <property type="match status" value="1"/>
</dbReference>